<feature type="transmembrane region" description="Helical" evidence="2">
    <location>
        <begin position="92"/>
        <end position="123"/>
    </location>
</feature>
<dbReference type="RefSeq" id="WP_185253115.1">
    <property type="nucleotide sequence ID" value="NZ_JACKXE010000001.1"/>
</dbReference>
<sequence length="134" mass="14816">MNEQHLRMSDAEREQAAAALGEHYAQGRLTTDEHGERLDQVWAARTRGELAPVFRDLPGPAPMGAGQPSAPAGRPQRTHGHPRGWHGLPVPLLAVLAVLVVLTVVTHLPLVLLGLLGWFFLVGRHRRRSAVRRW</sequence>
<dbReference type="Pfam" id="PF08044">
    <property type="entry name" value="DUF1707"/>
    <property type="match status" value="1"/>
</dbReference>
<name>A0A7X0RGZ3_9ACTN</name>
<gene>
    <name evidence="4" type="ORF">H5V45_11905</name>
</gene>
<dbReference type="EMBL" id="JACKXE010000001">
    <property type="protein sequence ID" value="MBB6628022.1"/>
    <property type="molecule type" value="Genomic_DNA"/>
</dbReference>
<proteinExistence type="predicted"/>
<keyword evidence="2" id="KW-0472">Membrane</keyword>
<keyword evidence="2" id="KW-1133">Transmembrane helix</keyword>
<accession>A0A7X0RGZ3</accession>
<dbReference type="AlphaFoldDB" id="A0A7X0RGZ3"/>
<evidence type="ECO:0000313" key="4">
    <source>
        <dbReference type="EMBL" id="MBB6628022.1"/>
    </source>
</evidence>
<dbReference type="InterPro" id="IPR012551">
    <property type="entry name" value="DUF1707_SHOCT-like"/>
</dbReference>
<evidence type="ECO:0000256" key="2">
    <source>
        <dbReference type="SAM" id="Phobius"/>
    </source>
</evidence>
<dbReference type="PANTHER" id="PTHR40763">
    <property type="entry name" value="MEMBRANE PROTEIN-RELATED"/>
    <property type="match status" value="1"/>
</dbReference>
<evidence type="ECO:0000313" key="5">
    <source>
        <dbReference type="Proteomes" id="UP000523955"/>
    </source>
</evidence>
<reference evidence="4 5" key="1">
    <citation type="submission" date="2020-08" db="EMBL/GenBank/DDBJ databases">
        <authorList>
            <person name="Seo M.-J."/>
        </authorList>
    </citation>
    <scope>NUCLEOTIDE SEQUENCE [LARGE SCALE GENOMIC DNA]</scope>
    <source>
        <strain evidence="4 5">KIGAM211</strain>
    </source>
</reference>
<keyword evidence="5" id="KW-1185">Reference proteome</keyword>
<evidence type="ECO:0000256" key="1">
    <source>
        <dbReference type="SAM" id="MobiDB-lite"/>
    </source>
</evidence>
<dbReference type="PANTHER" id="PTHR40763:SF4">
    <property type="entry name" value="DUF1707 DOMAIN-CONTAINING PROTEIN"/>
    <property type="match status" value="1"/>
</dbReference>
<feature type="domain" description="DUF1707" evidence="3">
    <location>
        <begin position="6"/>
        <end position="58"/>
    </location>
</feature>
<organism evidence="4 5">
    <name type="scientific">Nocardioides luti</name>
    <dbReference type="NCBI Taxonomy" id="2761101"/>
    <lineage>
        <taxon>Bacteria</taxon>
        <taxon>Bacillati</taxon>
        <taxon>Actinomycetota</taxon>
        <taxon>Actinomycetes</taxon>
        <taxon>Propionibacteriales</taxon>
        <taxon>Nocardioidaceae</taxon>
        <taxon>Nocardioides</taxon>
    </lineage>
</organism>
<evidence type="ECO:0000259" key="3">
    <source>
        <dbReference type="Pfam" id="PF08044"/>
    </source>
</evidence>
<protein>
    <submittedName>
        <fullName evidence="4">DUF1707 domain-containing protein</fullName>
    </submittedName>
</protein>
<comment type="caution">
    <text evidence="4">The sequence shown here is derived from an EMBL/GenBank/DDBJ whole genome shotgun (WGS) entry which is preliminary data.</text>
</comment>
<keyword evidence="2" id="KW-0812">Transmembrane</keyword>
<dbReference type="Proteomes" id="UP000523955">
    <property type="component" value="Unassembled WGS sequence"/>
</dbReference>
<feature type="region of interest" description="Disordered" evidence="1">
    <location>
        <begin position="54"/>
        <end position="83"/>
    </location>
</feature>